<dbReference type="RefSeq" id="WP_129458295.1">
    <property type="nucleotide sequence ID" value="NZ_PPCV01000003.1"/>
</dbReference>
<dbReference type="Proteomes" id="UP000290624">
    <property type="component" value="Unassembled WGS sequence"/>
</dbReference>
<feature type="transmembrane region" description="Helical" evidence="1">
    <location>
        <begin position="216"/>
        <end position="234"/>
    </location>
</feature>
<dbReference type="EMBL" id="PPCV01000003">
    <property type="protein sequence ID" value="RXW32683.1"/>
    <property type="molecule type" value="Genomic_DNA"/>
</dbReference>
<reference evidence="2 3" key="1">
    <citation type="submission" date="2018-01" db="EMBL/GenBank/DDBJ databases">
        <title>Lactibacter flavus gen. nov., sp. nov., a novel bacterium of the family Propionibacteriaceae isolated from raw milk and dairy products.</title>
        <authorList>
            <person name="Wenning M."/>
            <person name="Breitenwieser F."/>
            <person name="Huptas C."/>
            <person name="von Neubeck M."/>
            <person name="Busse H.-J."/>
            <person name="Scherer S."/>
        </authorList>
    </citation>
    <scope>NUCLEOTIDE SEQUENCE [LARGE SCALE GENOMIC DNA]</scope>
    <source>
        <strain evidence="2 3">VG341</strain>
    </source>
</reference>
<gene>
    <name evidence="2" type="ORF">C1706_05935</name>
</gene>
<protein>
    <submittedName>
        <fullName evidence="2">Uncharacterized protein</fullName>
    </submittedName>
</protein>
<evidence type="ECO:0000313" key="3">
    <source>
        <dbReference type="Proteomes" id="UP000290624"/>
    </source>
</evidence>
<keyword evidence="1" id="KW-0812">Transmembrane</keyword>
<feature type="transmembrane region" description="Helical" evidence="1">
    <location>
        <begin position="184"/>
        <end position="204"/>
    </location>
</feature>
<evidence type="ECO:0000256" key="1">
    <source>
        <dbReference type="SAM" id="Phobius"/>
    </source>
</evidence>
<keyword evidence="1" id="KW-1133">Transmembrane helix</keyword>
<accession>A0A4Q2EHX4</accession>
<comment type="caution">
    <text evidence="2">The sequence shown here is derived from an EMBL/GenBank/DDBJ whole genome shotgun (WGS) entry which is preliminary data.</text>
</comment>
<dbReference type="AlphaFoldDB" id="A0A4Q2EHX4"/>
<keyword evidence="3" id="KW-1185">Reference proteome</keyword>
<evidence type="ECO:0000313" key="2">
    <source>
        <dbReference type="EMBL" id="RXW32683.1"/>
    </source>
</evidence>
<sequence>MSTTGALTESRRPPGRVRTLAAALAAVSGRAGWRLWWPLVAWLVAAAVARIGAAGADRSPLDTSAAGVLVLCGVIGVPLLWWGGARYALTLGHTRGTVFVAATLLTMAAPYGQHAVNLVGASIERSLVGPQGPLVLAVGTSSSPAGQGAAATASWALLSIYLLPLLACVMATVVALLRWNRRGWMVVLLIVVALAVIVMALRGLSGLGAVGEAGAVALWALCTVGPVVASWFAFRGAEL</sequence>
<feature type="transmembrane region" description="Helical" evidence="1">
    <location>
        <begin position="35"/>
        <end position="53"/>
    </location>
</feature>
<feature type="transmembrane region" description="Helical" evidence="1">
    <location>
        <begin position="153"/>
        <end position="177"/>
    </location>
</feature>
<organism evidence="2 3">
    <name type="scientific">Propioniciclava flava</name>
    <dbReference type="NCBI Taxonomy" id="2072026"/>
    <lineage>
        <taxon>Bacteria</taxon>
        <taxon>Bacillati</taxon>
        <taxon>Actinomycetota</taxon>
        <taxon>Actinomycetes</taxon>
        <taxon>Propionibacteriales</taxon>
        <taxon>Propionibacteriaceae</taxon>
        <taxon>Propioniciclava</taxon>
    </lineage>
</organism>
<proteinExistence type="predicted"/>
<name>A0A4Q2EHX4_9ACTN</name>
<feature type="transmembrane region" description="Helical" evidence="1">
    <location>
        <begin position="65"/>
        <end position="84"/>
    </location>
</feature>
<keyword evidence="1" id="KW-0472">Membrane</keyword>